<dbReference type="GO" id="GO:0016787">
    <property type="term" value="F:hydrolase activity"/>
    <property type="evidence" value="ECO:0007669"/>
    <property type="project" value="UniProtKB-KW"/>
</dbReference>
<dbReference type="Proteomes" id="UP000664601">
    <property type="component" value="Unassembled WGS sequence"/>
</dbReference>
<reference evidence="2 3" key="1">
    <citation type="submission" date="2021-03" db="EMBL/GenBank/DDBJ databases">
        <title>Enterococcal diversity collection.</title>
        <authorList>
            <person name="Gilmore M.S."/>
            <person name="Schwartzman J."/>
            <person name="Van Tyne D."/>
            <person name="Martin M."/>
            <person name="Earl A.M."/>
            <person name="Manson A.L."/>
            <person name="Straub T."/>
            <person name="Salamzade R."/>
            <person name="Saavedra J."/>
            <person name="Lebreton F."/>
            <person name="Prichula J."/>
            <person name="Schaufler K."/>
            <person name="Gaca A."/>
            <person name="Sgardioli B."/>
            <person name="Wagenaar J."/>
            <person name="Strong T."/>
        </authorList>
    </citation>
    <scope>NUCLEOTIDE SEQUENCE [LARGE SCALE GENOMIC DNA]</scope>
    <source>
        <strain evidence="2 3">669A</strain>
    </source>
</reference>
<dbReference type="RefSeq" id="WP_207672649.1">
    <property type="nucleotide sequence ID" value="NZ_JAFREM010000010.1"/>
</dbReference>
<evidence type="ECO:0000259" key="1">
    <source>
        <dbReference type="PROSITE" id="PS51154"/>
    </source>
</evidence>
<organism evidence="2 3">
    <name type="scientific">Candidatus Enterococcus moelleringii</name>
    <dbReference type="NCBI Taxonomy" id="2815325"/>
    <lineage>
        <taxon>Bacteria</taxon>
        <taxon>Bacillati</taxon>
        <taxon>Bacillota</taxon>
        <taxon>Bacilli</taxon>
        <taxon>Lactobacillales</taxon>
        <taxon>Enterococcaceae</taxon>
        <taxon>Enterococcus</taxon>
    </lineage>
</organism>
<dbReference type="CDD" id="cd02908">
    <property type="entry name" value="Macro_OAADPr_deacetylase"/>
    <property type="match status" value="1"/>
</dbReference>
<dbReference type="SUPFAM" id="SSF52949">
    <property type="entry name" value="Macro domain-like"/>
    <property type="match status" value="1"/>
</dbReference>
<accession>A0ABS3L7V9</accession>
<dbReference type="InterPro" id="IPR002589">
    <property type="entry name" value="Macro_dom"/>
</dbReference>
<gene>
    <name evidence="2" type="ORF">JZO70_06040</name>
</gene>
<proteinExistence type="predicted"/>
<protein>
    <submittedName>
        <fullName evidence="2">Protein-ADP-ribose hydrolase</fullName>
    </submittedName>
</protein>
<feature type="domain" description="Macro" evidence="1">
    <location>
        <begin position="72"/>
        <end position="260"/>
    </location>
</feature>
<name>A0ABS3L7V9_9ENTE</name>
<dbReference type="SMART" id="SM00506">
    <property type="entry name" value="A1pp"/>
    <property type="match status" value="1"/>
</dbReference>
<sequence>MSHRERRIWLIQYLLDEQAVYKNAIMPSDELEQKELLRALLNMRLPEPVSEEFLAIQDVYLRAENESAGIVKVADLPSVPSNDHLILWQGDITRIKADGIVNAANSQMLGCFQPLHACIDNVIGSKAGVGLRLFMDELMNRQGHEEPTGQAKLSPGFNLPCSFILHTVGPIVTRRLTKQNEADLTSSYRACLELAVESKMESLVFCCISTGVFGFPQKRAAEIAVETVKNFLTENHQLKKIVFNVFKDEDYEIYQRLLYS</sequence>
<dbReference type="EMBL" id="JAFREM010000010">
    <property type="protein sequence ID" value="MBO1305709.1"/>
    <property type="molecule type" value="Genomic_DNA"/>
</dbReference>
<dbReference type="PANTHER" id="PTHR11106:SF27">
    <property type="entry name" value="MACRO DOMAIN-CONTAINING PROTEIN"/>
    <property type="match status" value="1"/>
</dbReference>
<dbReference type="Gene3D" id="3.40.220.10">
    <property type="entry name" value="Leucine Aminopeptidase, subunit E, domain 1"/>
    <property type="match status" value="1"/>
</dbReference>
<dbReference type="Pfam" id="PF01661">
    <property type="entry name" value="Macro"/>
    <property type="match status" value="1"/>
</dbReference>
<dbReference type="PROSITE" id="PS51154">
    <property type="entry name" value="MACRO"/>
    <property type="match status" value="1"/>
</dbReference>
<evidence type="ECO:0000313" key="2">
    <source>
        <dbReference type="EMBL" id="MBO1305709.1"/>
    </source>
</evidence>
<dbReference type="NCBIfam" id="NF003163">
    <property type="entry name" value="PRK04143.1"/>
    <property type="match status" value="1"/>
</dbReference>
<comment type="caution">
    <text evidence="2">The sequence shown here is derived from an EMBL/GenBank/DDBJ whole genome shotgun (WGS) entry which is preliminary data.</text>
</comment>
<evidence type="ECO:0000313" key="3">
    <source>
        <dbReference type="Proteomes" id="UP000664601"/>
    </source>
</evidence>
<keyword evidence="3" id="KW-1185">Reference proteome</keyword>
<dbReference type="PANTHER" id="PTHR11106">
    <property type="entry name" value="GANGLIOSIDE INDUCED DIFFERENTIATION ASSOCIATED PROTEIN 2-RELATED"/>
    <property type="match status" value="1"/>
</dbReference>
<keyword evidence="2" id="KW-0378">Hydrolase</keyword>
<dbReference type="InterPro" id="IPR043472">
    <property type="entry name" value="Macro_dom-like"/>
</dbReference>